<name>A0A7C1B421_UNCW3</name>
<protein>
    <recommendedName>
        <fullName evidence="5">50S ribosomal protein L30</fullName>
    </recommendedName>
</protein>
<evidence type="ECO:0000259" key="6">
    <source>
        <dbReference type="Pfam" id="PF00327"/>
    </source>
</evidence>
<keyword evidence="4" id="KW-0687">Ribonucleoprotein</keyword>
<dbReference type="CDD" id="cd01658">
    <property type="entry name" value="Ribosomal_L30"/>
    <property type="match status" value="1"/>
</dbReference>
<dbReference type="HAMAP" id="MF_01371_B">
    <property type="entry name" value="Ribosomal_uL30_B"/>
    <property type="match status" value="1"/>
</dbReference>
<comment type="similarity">
    <text evidence="1">Belongs to the universal ribosomal protein uL30 family.</text>
</comment>
<proteinExistence type="inferred from homology"/>
<dbReference type="GO" id="GO:0006412">
    <property type="term" value="P:translation"/>
    <property type="evidence" value="ECO:0007669"/>
    <property type="project" value="InterPro"/>
</dbReference>
<organism evidence="7">
    <name type="scientific">candidate division WOR-3 bacterium</name>
    <dbReference type="NCBI Taxonomy" id="2052148"/>
    <lineage>
        <taxon>Bacteria</taxon>
        <taxon>Bacteria division WOR-3</taxon>
    </lineage>
</organism>
<comment type="subunit">
    <text evidence="2">Part of the 50S ribosomal subunit.</text>
</comment>
<evidence type="ECO:0000256" key="1">
    <source>
        <dbReference type="ARBA" id="ARBA00007594"/>
    </source>
</evidence>
<evidence type="ECO:0000256" key="2">
    <source>
        <dbReference type="ARBA" id="ARBA00011838"/>
    </source>
</evidence>
<sequence>MSRKLRIRMKRSSIGKHKKAKLTLRALGLKKIGDVVEKKDTPQIRGMLRNVAHIVEVEEIEEETKND</sequence>
<dbReference type="EMBL" id="DRBW01000176">
    <property type="protein sequence ID" value="HDM90459.1"/>
    <property type="molecule type" value="Genomic_DNA"/>
</dbReference>
<dbReference type="Gene3D" id="3.30.1390.20">
    <property type="entry name" value="Ribosomal protein L30, ferredoxin-like fold domain"/>
    <property type="match status" value="1"/>
</dbReference>
<dbReference type="AlphaFoldDB" id="A0A7C1B421"/>
<dbReference type="InterPro" id="IPR036919">
    <property type="entry name" value="Ribo_uL30_ferredoxin-like_sf"/>
</dbReference>
<accession>A0A7C1B421</accession>
<dbReference type="Pfam" id="PF00327">
    <property type="entry name" value="Ribosomal_L30"/>
    <property type="match status" value="1"/>
</dbReference>
<reference evidence="7" key="1">
    <citation type="journal article" date="2020" name="mSystems">
        <title>Genome- and Community-Level Interaction Insights into Carbon Utilization and Element Cycling Functions of Hydrothermarchaeota in Hydrothermal Sediment.</title>
        <authorList>
            <person name="Zhou Z."/>
            <person name="Liu Y."/>
            <person name="Xu W."/>
            <person name="Pan J."/>
            <person name="Luo Z.H."/>
            <person name="Li M."/>
        </authorList>
    </citation>
    <scope>NUCLEOTIDE SEQUENCE [LARGE SCALE GENOMIC DNA]</scope>
    <source>
        <strain evidence="7">HyVt-237</strain>
    </source>
</reference>
<evidence type="ECO:0000313" key="7">
    <source>
        <dbReference type="EMBL" id="HDM90459.1"/>
    </source>
</evidence>
<gene>
    <name evidence="7" type="ORF">ENG67_04540</name>
</gene>
<evidence type="ECO:0000256" key="5">
    <source>
        <dbReference type="ARBA" id="ARBA00035492"/>
    </source>
</evidence>
<dbReference type="InterPro" id="IPR005996">
    <property type="entry name" value="Ribosomal_uL30_bac-type"/>
</dbReference>
<dbReference type="GO" id="GO:0003735">
    <property type="term" value="F:structural constituent of ribosome"/>
    <property type="evidence" value="ECO:0007669"/>
    <property type="project" value="InterPro"/>
</dbReference>
<dbReference type="PANTHER" id="PTHR15892">
    <property type="entry name" value="MITOCHONDRIAL RIBOSOMAL PROTEIN L30"/>
    <property type="match status" value="1"/>
</dbReference>
<dbReference type="PIRSF" id="PIRSF002211">
    <property type="entry name" value="Ribosomal_L30_bac-type"/>
    <property type="match status" value="1"/>
</dbReference>
<evidence type="ECO:0000256" key="4">
    <source>
        <dbReference type="ARBA" id="ARBA00023274"/>
    </source>
</evidence>
<keyword evidence="3 7" id="KW-0689">Ribosomal protein</keyword>
<feature type="domain" description="Large ribosomal subunit protein uL30-like ferredoxin-like fold" evidence="6">
    <location>
        <begin position="5"/>
        <end position="55"/>
    </location>
</feature>
<comment type="caution">
    <text evidence="7">The sequence shown here is derived from an EMBL/GenBank/DDBJ whole genome shotgun (WGS) entry which is preliminary data.</text>
</comment>
<dbReference type="InterPro" id="IPR016082">
    <property type="entry name" value="Ribosomal_uL30_ferredoxin-like"/>
</dbReference>
<dbReference type="GO" id="GO:0022625">
    <property type="term" value="C:cytosolic large ribosomal subunit"/>
    <property type="evidence" value="ECO:0007669"/>
    <property type="project" value="TreeGrafter"/>
</dbReference>
<evidence type="ECO:0000256" key="3">
    <source>
        <dbReference type="ARBA" id="ARBA00022980"/>
    </source>
</evidence>
<dbReference type="PANTHER" id="PTHR15892:SF2">
    <property type="entry name" value="LARGE RIBOSOMAL SUBUNIT PROTEIN UL30M"/>
    <property type="match status" value="1"/>
</dbReference>
<dbReference type="NCBIfam" id="TIGR01308">
    <property type="entry name" value="rpmD_bact"/>
    <property type="match status" value="1"/>
</dbReference>
<dbReference type="Proteomes" id="UP000885931">
    <property type="component" value="Unassembled WGS sequence"/>
</dbReference>
<dbReference type="SUPFAM" id="SSF55129">
    <property type="entry name" value="Ribosomal protein L30p/L7e"/>
    <property type="match status" value="1"/>
</dbReference>